<name>A0A834HS70_RHYFE</name>
<accession>A0A834HS70</accession>
<evidence type="ECO:0000313" key="1">
    <source>
        <dbReference type="EMBL" id="KAF7263543.1"/>
    </source>
</evidence>
<evidence type="ECO:0000313" key="3">
    <source>
        <dbReference type="Proteomes" id="UP000625711"/>
    </source>
</evidence>
<sequence length="18" mass="2012">LDSLVNKTGCLEHQRALD</sequence>
<proteinExistence type="predicted"/>
<dbReference type="Proteomes" id="UP000625711">
    <property type="component" value="Unassembled WGS sequence"/>
</dbReference>
<protein>
    <submittedName>
        <fullName evidence="2">Uncharacterized protein</fullName>
    </submittedName>
</protein>
<comment type="caution">
    <text evidence="2">The sequence shown here is derived from an EMBL/GenBank/DDBJ whole genome shotgun (WGS) entry which is preliminary data.</text>
</comment>
<organism evidence="2 3">
    <name type="scientific">Rhynchophorus ferrugineus</name>
    <name type="common">Red palm weevil</name>
    <name type="synonym">Curculio ferrugineus</name>
    <dbReference type="NCBI Taxonomy" id="354439"/>
    <lineage>
        <taxon>Eukaryota</taxon>
        <taxon>Metazoa</taxon>
        <taxon>Ecdysozoa</taxon>
        <taxon>Arthropoda</taxon>
        <taxon>Hexapoda</taxon>
        <taxon>Insecta</taxon>
        <taxon>Pterygota</taxon>
        <taxon>Neoptera</taxon>
        <taxon>Endopterygota</taxon>
        <taxon>Coleoptera</taxon>
        <taxon>Polyphaga</taxon>
        <taxon>Cucujiformia</taxon>
        <taxon>Curculionidae</taxon>
        <taxon>Dryophthorinae</taxon>
        <taxon>Rhynchophorus</taxon>
    </lineage>
</organism>
<evidence type="ECO:0000313" key="2">
    <source>
        <dbReference type="EMBL" id="KAF7263620.1"/>
    </source>
</evidence>
<dbReference type="AlphaFoldDB" id="A0A834HS70"/>
<reference evidence="2" key="1">
    <citation type="submission" date="2020-08" db="EMBL/GenBank/DDBJ databases">
        <title>Genome sequencing and assembly of the red palm weevil Rhynchophorus ferrugineus.</title>
        <authorList>
            <person name="Dias G.B."/>
            <person name="Bergman C.M."/>
            <person name="Manee M."/>
        </authorList>
    </citation>
    <scope>NUCLEOTIDE SEQUENCE</scope>
    <source>
        <strain evidence="2">AA-2017</strain>
        <tissue evidence="2">Whole larva</tissue>
    </source>
</reference>
<dbReference type="EMBL" id="JAACXV010020963">
    <property type="protein sequence ID" value="KAF7263543.1"/>
    <property type="molecule type" value="Genomic_DNA"/>
</dbReference>
<dbReference type="EMBL" id="JAACXV010020363">
    <property type="protein sequence ID" value="KAF7263620.1"/>
    <property type="molecule type" value="Genomic_DNA"/>
</dbReference>
<gene>
    <name evidence="2" type="ORF">GWI33_001588</name>
    <name evidence="1" type="ORF">GWI33_002003</name>
</gene>
<feature type="non-terminal residue" evidence="2">
    <location>
        <position position="1"/>
    </location>
</feature>
<keyword evidence="3" id="KW-1185">Reference proteome</keyword>